<evidence type="ECO:0000313" key="5">
    <source>
        <dbReference type="EMBL" id="TXD91656.1"/>
    </source>
</evidence>
<keyword evidence="6" id="KW-1185">Reference proteome</keyword>
<proteinExistence type="inferred from homology"/>
<accession>A0A5C6ZQ35</accession>
<evidence type="ECO:0000313" key="6">
    <source>
        <dbReference type="Proteomes" id="UP000321367"/>
    </source>
</evidence>
<gene>
    <name evidence="5" type="ORF">ES724_16305</name>
</gene>
<keyword evidence="2" id="KW-0813">Transport</keyword>
<dbReference type="Proteomes" id="UP000321367">
    <property type="component" value="Unassembled WGS sequence"/>
</dbReference>
<comment type="similarity">
    <text evidence="1">Belongs to the outer membrane porin (Opr) (TC 1.B.25) family.</text>
</comment>
<dbReference type="RefSeq" id="WP_146935018.1">
    <property type="nucleotide sequence ID" value="NZ_CBCSHZ010000044.1"/>
</dbReference>
<evidence type="ECO:0000256" key="3">
    <source>
        <dbReference type="ARBA" id="ARBA00022729"/>
    </source>
</evidence>
<name>A0A5C6ZQ35_9FLAO</name>
<dbReference type="Gene3D" id="2.40.160.10">
    <property type="entry name" value="Porin"/>
    <property type="match status" value="1"/>
</dbReference>
<dbReference type="InterPro" id="IPR005318">
    <property type="entry name" value="OM_porin_bac"/>
</dbReference>
<dbReference type="GO" id="GO:0016020">
    <property type="term" value="C:membrane"/>
    <property type="evidence" value="ECO:0007669"/>
    <property type="project" value="InterPro"/>
</dbReference>
<evidence type="ECO:0000256" key="4">
    <source>
        <dbReference type="SAM" id="SignalP"/>
    </source>
</evidence>
<sequence length="448" mass="51219">MNFKSLRYLLLLFPFLSLAQESEKPNVKGKISGQWRTYYMNTFNKGDLKDFTALATGGNIKYELTLKEKITFGGAVYNSNNLNIQDLSIADNATGKLSRYEEGLFDRIHLDNKYIFILGELYANYKTAHHEFTLGRMKIKSPLVNPQDGRMIPTLAQGFWYAYKSPNKNKIQAGVFNQIAPRSTGEFYSIGESIGTYAEGRNKNGTTSLYGGNTNSDYLAIINADFQISPNTSVEFWDYYTDNVSNTLYIKPKYQVSQSFNIEAEWLHQNRINNGGNAIDSLSYFQNNSSDNIGVKAAYDWSNSSISISYNRITKKGQFVFPREWGREFIFSFQKRERSEGSGDNHALVLYYTNTIPLGKDKSNLKSIISAGHQWKASVLDPTLNKYAIPDYTHINVDLFFNIKKWKNLKPELLFVGKFANGDFPDNPNFYLNKTDLFHVDVILNYNF</sequence>
<evidence type="ECO:0000256" key="2">
    <source>
        <dbReference type="ARBA" id="ARBA00022448"/>
    </source>
</evidence>
<reference evidence="5 6" key="1">
    <citation type="submission" date="2019-08" db="EMBL/GenBank/DDBJ databases">
        <title>Genome sequence of Gillisia hiemivivida IC154 (type strain).</title>
        <authorList>
            <person name="Bowman J.P."/>
        </authorList>
    </citation>
    <scope>NUCLEOTIDE SEQUENCE [LARGE SCALE GENOMIC DNA]</scope>
    <source>
        <strain evidence="5 6">IC154</strain>
    </source>
</reference>
<feature type="signal peptide" evidence="4">
    <location>
        <begin position="1"/>
        <end position="19"/>
    </location>
</feature>
<evidence type="ECO:0000256" key="1">
    <source>
        <dbReference type="ARBA" id="ARBA00009075"/>
    </source>
</evidence>
<dbReference type="Pfam" id="PF03573">
    <property type="entry name" value="OprD"/>
    <property type="match status" value="1"/>
</dbReference>
<dbReference type="EMBL" id="VORY01000040">
    <property type="protein sequence ID" value="TXD91656.1"/>
    <property type="molecule type" value="Genomic_DNA"/>
</dbReference>
<keyword evidence="3 4" id="KW-0732">Signal</keyword>
<feature type="chain" id="PRO_5022766732" evidence="4">
    <location>
        <begin position="20"/>
        <end position="448"/>
    </location>
</feature>
<protein>
    <submittedName>
        <fullName evidence="5">Outer membrane porin, OprD family</fullName>
    </submittedName>
</protein>
<dbReference type="AlphaFoldDB" id="A0A5C6ZQ35"/>
<dbReference type="InterPro" id="IPR023614">
    <property type="entry name" value="Porin_dom_sf"/>
</dbReference>
<comment type="caution">
    <text evidence="5">The sequence shown here is derived from an EMBL/GenBank/DDBJ whole genome shotgun (WGS) entry which is preliminary data.</text>
</comment>
<organism evidence="5 6">
    <name type="scientific">Gillisia hiemivivida</name>
    <dbReference type="NCBI Taxonomy" id="291190"/>
    <lineage>
        <taxon>Bacteria</taxon>
        <taxon>Pseudomonadati</taxon>
        <taxon>Bacteroidota</taxon>
        <taxon>Flavobacteriia</taxon>
        <taxon>Flavobacteriales</taxon>
        <taxon>Flavobacteriaceae</taxon>
        <taxon>Gillisia</taxon>
    </lineage>
</organism>
<dbReference type="OrthoDB" id="862900at2"/>